<dbReference type="InterPro" id="IPR048469">
    <property type="entry name" value="YchJ-like_M"/>
</dbReference>
<dbReference type="Gene3D" id="3.10.450.50">
    <property type="match status" value="1"/>
</dbReference>
<dbReference type="SUPFAM" id="SSF54427">
    <property type="entry name" value="NTF2-like"/>
    <property type="match status" value="1"/>
</dbReference>
<keyword evidence="3" id="KW-1185">Reference proteome</keyword>
<evidence type="ECO:0000259" key="1">
    <source>
        <dbReference type="Pfam" id="PF17775"/>
    </source>
</evidence>
<evidence type="ECO:0000313" key="3">
    <source>
        <dbReference type="Proteomes" id="UP001319865"/>
    </source>
</evidence>
<dbReference type="InterPro" id="IPR032710">
    <property type="entry name" value="NTF2-like_dom_sf"/>
</dbReference>
<dbReference type="EMBL" id="AP025183">
    <property type="protein sequence ID" value="BDB53433.1"/>
    <property type="molecule type" value="Genomic_DNA"/>
</dbReference>
<protein>
    <submittedName>
        <fullName evidence="2">Preprotein translocase SecA</fullName>
    </submittedName>
</protein>
<reference evidence="2 3" key="2">
    <citation type="journal article" date="2022" name="Microorganisms">
        <title>Complete Genome Sequences of Two Flavobacterium ammonificans Strains and a Flavobacterium ammoniigenes Strain of Ammonifying Bacterioplankton Isolated from Surface River Water.</title>
        <authorList>
            <person name="Suda W."/>
            <person name="Ogata Y."/>
            <person name="Shindo C."/>
            <person name="Watanabe K."/>
        </authorList>
    </citation>
    <scope>NUCLEOTIDE SEQUENCE [LARGE SCALE GENOMIC DNA]</scope>
    <source>
        <strain evidence="2 3">GENT11</strain>
    </source>
</reference>
<gene>
    <name evidence="2" type="ORF">GENT11_17450</name>
</gene>
<dbReference type="RefSeq" id="WP_229329653.1">
    <property type="nucleotide sequence ID" value="NZ_AP025183.1"/>
</dbReference>
<sequence length="126" mass="14694">MDNCYCDSGVLFNQCCQPIIEGTQAAMTAVALMRSRYSAYTIHNVDYLIATTHSSQRDNYSKEEILNWAKTNDWQRLEILAVKPTTVTFKAYYLNSKKQSQIHHEHSRFVFENGAWFYVDGDYFDN</sequence>
<organism evidence="2 3">
    <name type="scientific">Flavobacterium ammonificans</name>
    <dbReference type="NCBI Taxonomy" id="1751056"/>
    <lineage>
        <taxon>Bacteria</taxon>
        <taxon>Pseudomonadati</taxon>
        <taxon>Bacteroidota</taxon>
        <taxon>Flavobacteriia</taxon>
        <taxon>Flavobacteriales</taxon>
        <taxon>Flavobacteriaceae</taxon>
        <taxon>Flavobacterium</taxon>
    </lineage>
</organism>
<reference evidence="2 3" key="1">
    <citation type="journal article" date="2022" name="Int. J. Syst. Evol. Microbiol.">
        <title>Flavobacterium ammonificans sp. nov. and Flavobacterium ammoniigenes sp. nov., ammonifying bacteria isolated from surface river water.</title>
        <authorList>
            <person name="Watanabe K."/>
            <person name="Kitamura T."/>
            <person name="Ogata Y."/>
            <person name="Shindo C."/>
            <person name="Suda W."/>
        </authorList>
    </citation>
    <scope>NUCLEOTIDE SEQUENCE [LARGE SCALE GENOMIC DNA]</scope>
    <source>
        <strain evidence="2 3">GENT11</strain>
    </source>
</reference>
<accession>A0ABM7V1W5</accession>
<evidence type="ECO:0000313" key="2">
    <source>
        <dbReference type="EMBL" id="BDB53433.1"/>
    </source>
</evidence>
<name>A0ABM7V1W5_9FLAO</name>
<dbReference type="Proteomes" id="UP001319865">
    <property type="component" value="Chromosome"/>
</dbReference>
<feature type="domain" description="YchJ-like middle NTF2-like" evidence="1">
    <location>
        <begin position="28"/>
        <end position="121"/>
    </location>
</feature>
<dbReference type="Pfam" id="PF17775">
    <property type="entry name" value="YchJ_M-like"/>
    <property type="match status" value="1"/>
</dbReference>
<proteinExistence type="predicted"/>